<gene>
    <name evidence="2" type="ORF">PS941_01713</name>
</gene>
<proteinExistence type="predicted"/>
<dbReference type="RefSeq" id="WP_150692716.1">
    <property type="nucleotide sequence ID" value="NZ_CABVJC010000002.1"/>
</dbReference>
<dbReference type="EMBL" id="CABVJC010000002">
    <property type="protein sequence ID" value="VVP91316.1"/>
    <property type="molecule type" value="Genomic_DNA"/>
</dbReference>
<evidence type="ECO:0000256" key="1">
    <source>
        <dbReference type="SAM" id="MobiDB-lite"/>
    </source>
</evidence>
<name>A0A5E7SXZ6_PSEFL</name>
<reference evidence="2 3" key="1">
    <citation type="submission" date="2019-09" db="EMBL/GenBank/DDBJ databases">
        <authorList>
            <person name="Chandra G."/>
            <person name="Truman W A."/>
        </authorList>
    </citation>
    <scope>NUCLEOTIDE SEQUENCE [LARGE SCALE GENOMIC DNA]</scope>
    <source>
        <strain evidence="2">PS941</strain>
    </source>
</reference>
<protein>
    <submittedName>
        <fullName evidence="2">Uncharacterized protein</fullName>
    </submittedName>
</protein>
<feature type="region of interest" description="Disordered" evidence="1">
    <location>
        <begin position="250"/>
        <end position="274"/>
    </location>
</feature>
<feature type="compositionally biased region" description="Basic and acidic residues" evidence="1">
    <location>
        <begin position="264"/>
        <end position="273"/>
    </location>
</feature>
<sequence length="573" mass="62088">MSTHDTDADNAAPDSHREEIAKDIFGATVALASRETVQRYGSAHAEYIKGFRGFDHETGEKLAKGLADIAKHKINEDPGYAAQNIKQQAGFSAEVAATSRDNAEAIISGSKVRTSRTDDLAQFGKNHNVVDRVQLLDGVVIEGSQSQMKFVGNRDLLLDKIAQENGEFARYRGTKLELPTEQFEGDKQYFAEEAKKLRARVEQAGANPQKPELVSKWQKQAEEYEQRVASADFQPETAADYCQKQARQRRLNADKAEASGNQDAADKLRREADNYDNLAQDTRDSGLTTEDAIFYREHPELATLMDIGSTAHRAGLEGAKYGAVIGGSISLLQNLFAAAQGEKDVTDALRDAGIDTVKAGALGYATAFAGSALKGGMQQSGSQFARQLANTSAPTLAINICLSLGSSVKRYVTGEISEAQLLTEVGEKGAGMLSSGMMAALGQVAIPIPFVGAAIGGMIGYTLSSMFYQSVLDAARGVELSREQLKRVRLIESAARERIALEQAQLDAFMGRELPQLQMETRQLLVAISCTDTHADVFAASINQYATLLGKQLQFQTMSEFDDFMNSDSPLVL</sequence>
<evidence type="ECO:0000313" key="3">
    <source>
        <dbReference type="Proteomes" id="UP000326452"/>
    </source>
</evidence>
<organism evidence="2 3">
    <name type="scientific">Pseudomonas fluorescens</name>
    <dbReference type="NCBI Taxonomy" id="294"/>
    <lineage>
        <taxon>Bacteria</taxon>
        <taxon>Pseudomonadati</taxon>
        <taxon>Pseudomonadota</taxon>
        <taxon>Gammaproteobacteria</taxon>
        <taxon>Pseudomonadales</taxon>
        <taxon>Pseudomonadaceae</taxon>
        <taxon>Pseudomonas</taxon>
    </lineage>
</organism>
<dbReference type="AlphaFoldDB" id="A0A5E7SXZ6"/>
<accession>A0A5E7SXZ6</accession>
<dbReference type="Proteomes" id="UP000326452">
    <property type="component" value="Unassembled WGS sequence"/>
</dbReference>
<dbReference type="OrthoDB" id="3239452at2"/>
<evidence type="ECO:0000313" key="2">
    <source>
        <dbReference type="EMBL" id="VVP91316.1"/>
    </source>
</evidence>